<dbReference type="SUPFAM" id="SSF50475">
    <property type="entry name" value="FMN-binding split barrel"/>
    <property type="match status" value="1"/>
</dbReference>
<dbReference type="NCBIfam" id="TIGR04025">
    <property type="entry name" value="PPOX_FMN_DR2398"/>
    <property type="match status" value="1"/>
</dbReference>
<evidence type="ECO:0000313" key="3">
    <source>
        <dbReference type="Proteomes" id="UP001178281"/>
    </source>
</evidence>
<name>A0AA90SFJ4_9ACTN</name>
<dbReference type="Gene3D" id="2.30.110.10">
    <property type="entry name" value="Electron Transport, Fmn-binding Protein, Chain A"/>
    <property type="match status" value="1"/>
</dbReference>
<dbReference type="PANTHER" id="PTHR42815:SF2">
    <property type="entry name" value="FAD-BINDING, PUTATIVE (AFU_ORTHOLOGUE AFUA_6G07600)-RELATED"/>
    <property type="match status" value="1"/>
</dbReference>
<dbReference type="AlphaFoldDB" id="A0AA90SFJ4"/>
<dbReference type="InterPro" id="IPR011576">
    <property type="entry name" value="Pyridox_Oxase_N"/>
</dbReference>
<dbReference type="Proteomes" id="UP001178281">
    <property type="component" value="Unassembled WGS sequence"/>
</dbReference>
<dbReference type="EMBL" id="JAUTIX010000001">
    <property type="protein sequence ID" value="MDP0396654.1"/>
    <property type="molecule type" value="Genomic_DNA"/>
</dbReference>
<protein>
    <submittedName>
        <fullName evidence="2">Pyridoxamine 5'-phosphate oxidase family protein</fullName>
    </submittedName>
</protein>
<dbReference type="InterPro" id="IPR024029">
    <property type="entry name" value="Pyridox_Oxase_FMN-dep"/>
</dbReference>
<keyword evidence="3" id="KW-1185">Reference proteome</keyword>
<evidence type="ECO:0000313" key="2">
    <source>
        <dbReference type="EMBL" id="MDP0396654.1"/>
    </source>
</evidence>
<reference evidence="2" key="1">
    <citation type="submission" date="2023-08" db="EMBL/GenBank/DDBJ databases">
        <title>The draft genome of Tsukamurella strandjordii strain 050030.</title>
        <authorList>
            <person name="Zhao F."/>
            <person name="Feng Y."/>
            <person name="Zong Z."/>
        </authorList>
    </citation>
    <scope>NUCLEOTIDE SEQUENCE</scope>
    <source>
        <strain evidence="2">050030</strain>
    </source>
</reference>
<sequence>MEHARRQVTTEVELRELIPQPIDRVRDKVRTELTDVHRAFLAASRLYFVGTCDAGGNLDVSPKGDPAGSVLVLDERTVALPDRPGNRRVDGLKNLLQDPHIAVEFVVPGRGDTLRINGTGVVLADAEYAPLMAVQGKLPLMITEVAIDEVFFHCSKAFLRSEAWDPSSWPTEDDDHGVPRRAVIAKKLERPEEPMEELDRYYGAGYGRDLY</sequence>
<comment type="caution">
    <text evidence="2">The sequence shown here is derived from an EMBL/GenBank/DDBJ whole genome shotgun (WGS) entry which is preliminary data.</text>
</comment>
<proteinExistence type="predicted"/>
<dbReference type="Pfam" id="PF01243">
    <property type="entry name" value="PNPOx_N"/>
    <property type="match status" value="1"/>
</dbReference>
<organism evidence="2 3">
    <name type="scientific">Tsukamurella strandjordii</name>
    <dbReference type="NCBI Taxonomy" id="147577"/>
    <lineage>
        <taxon>Bacteria</taxon>
        <taxon>Bacillati</taxon>
        <taxon>Actinomycetota</taxon>
        <taxon>Actinomycetes</taxon>
        <taxon>Mycobacteriales</taxon>
        <taxon>Tsukamurellaceae</taxon>
        <taxon>Tsukamurella</taxon>
    </lineage>
</organism>
<gene>
    <name evidence="2" type="ORF">Q7X28_01810</name>
</gene>
<feature type="domain" description="Pyridoxamine 5'-phosphate oxidase N-terminal" evidence="1">
    <location>
        <begin position="33"/>
        <end position="154"/>
    </location>
</feature>
<dbReference type="InterPro" id="IPR012349">
    <property type="entry name" value="Split_barrel_FMN-bd"/>
</dbReference>
<dbReference type="PANTHER" id="PTHR42815">
    <property type="entry name" value="FAD-BINDING, PUTATIVE (AFU_ORTHOLOGUE AFUA_6G07600)-RELATED"/>
    <property type="match status" value="1"/>
</dbReference>
<accession>A0AA90SFJ4</accession>
<dbReference type="RefSeq" id="WP_305110111.1">
    <property type="nucleotide sequence ID" value="NZ_BAAAII010000002.1"/>
</dbReference>
<evidence type="ECO:0000259" key="1">
    <source>
        <dbReference type="Pfam" id="PF01243"/>
    </source>
</evidence>